<dbReference type="GO" id="GO:0016491">
    <property type="term" value="F:oxidoreductase activity"/>
    <property type="evidence" value="ECO:0007669"/>
    <property type="project" value="InterPro"/>
</dbReference>
<evidence type="ECO:0000256" key="2">
    <source>
        <dbReference type="ARBA" id="ARBA00022801"/>
    </source>
</evidence>
<evidence type="ECO:0000259" key="3">
    <source>
        <dbReference type="Pfam" id="PF00933"/>
    </source>
</evidence>
<gene>
    <name evidence="5" type="ORF">Sradi_0419100</name>
</gene>
<organism evidence="5">
    <name type="scientific">Sesamum radiatum</name>
    <name type="common">Black benniseed</name>
    <dbReference type="NCBI Taxonomy" id="300843"/>
    <lineage>
        <taxon>Eukaryota</taxon>
        <taxon>Viridiplantae</taxon>
        <taxon>Streptophyta</taxon>
        <taxon>Embryophyta</taxon>
        <taxon>Tracheophyta</taxon>
        <taxon>Spermatophyta</taxon>
        <taxon>Magnoliopsida</taxon>
        <taxon>eudicotyledons</taxon>
        <taxon>Gunneridae</taxon>
        <taxon>Pentapetalae</taxon>
        <taxon>asterids</taxon>
        <taxon>lamiids</taxon>
        <taxon>Lamiales</taxon>
        <taxon>Pedaliaceae</taxon>
        <taxon>Sesamum</taxon>
    </lineage>
</organism>
<dbReference type="InterPro" id="IPR016208">
    <property type="entry name" value="Ald_Oxase/xanthine_DH-like"/>
</dbReference>
<proteinExistence type="predicted"/>
<dbReference type="Pfam" id="PF00933">
    <property type="entry name" value="Glyco_hydro_3"/>
    <property type="match status" value="1"/>
</dbReference>
<dbReference type="InterPro" id="IPR046867">
    <property type="entry name" value="AldOxase/xan_DH_MoCoBD2"/>
</dbReference>
<accession>A0AAW2W5G9</accession>
<keyword evidence="2" id="KW-0378">Hydrolase</keyword>
<dbReference type="PANTHER" id="PTHR11908">
    <property type="entry name" value="XANTHINE DEHYDROGENASE"/>
    <property type="match status" value="1"/>
</dbReference>
<dbReference type="Pfam" id="PF20256">
    <property type="entry name" value="MoCoBD_2"/>
    <property type="match status" value="1"/>
</dbReference>
<sequence>MGSVKWNDLILQAHNHSINLAAHSYFLPEGSTSYLNYGAVVSQVEINVLTGETTILRTDMIYDCGQSMNPAVDLGQIEGAFVQGLGFFMLEEYLANEDGLMVTDSTWTYKIPTLDTIPKQFNVEVLNSGHHQNRILSSKACGEPPLLMAVSVYCAARAAINEARKQLKSCGAVEGTDPTFLLDVPATPPVVKQLCGLNTVEIDSGDCRKMGKYSVAMIVSFLVLCLWLLAAAATEAEEYPKYKDPKQPLNVRIKDLMRRMSLEEKIGQMTQIERTLASPRIVKKYFVGSVISAGGSPPPPKASAEDWVNMVNDLQKGALSTRLGIPMIYGIDAIHGHSFVYKATVFPHNVGLGVTRQV</sequence>
<protein>
    <submittedName>
        <fullName evidence="5">Indole-3-acetaldehyde oxidase</fullName>
    </submittedName>
</protein>
<reference evidence="5" key="2">
    <citation type="journal article" date="2024" name="Plant">
        <title>Genomic evolution and insights into agronomic trait innovations of Sesamum species.</title>
        <authorList>
            <person name="Miao H."/>
            <person name="Wang L."/>
            <person name="Qu L."/>
            <person name="Liu H."/>
            <person name="Sun Y."/>
            <person name="Le M."/>
            <person name="Wang Q."/>
            <person name="Wei S."/>
            <person name="Zheng Y."/>
            <person name="Lin W."/>
            <person name="Duan Y."/>
            <person name="Cao H."/>
            <person name="Xiong S."/>
            <person name="Wang X."/>
            <person name="Wei L."/>
            <person name="Li C."/>
            <person name="Ma Q."/>
            <person name="Ju M."/>
            <person name="Zhao R."/>
            <person name="Li G."/>
            <person name="Mu C."/>
            <person name="Tian Q."/>
            <person name="Mei H."/>
            <person name="Zhang T."/>
            <person name="Gao T."/>
            <person name="Zhang H."/>
        </authorList>
    </citation>
    <scope>NUCLEOTIDE SEQUENCE</scope>
    <source>
        <strain evidence="5">G02</strain>
    </source>
</reference>
<keyword evidence="1" id="KW-0500">Molybdenum</keyword>
<dbReference type="Gene3D" id="3.20.20.300">
    <property type="entry name" value="Glycoside hydrolase, family 3, N-terminal domain"/>
    <property type="match status" value="1"/>
</dbReference>
<dbReference type="AlphaFoldDB" id="A0AAW2W5G9"/>
<evidence type="ECO:0000313" key="5">
    <source>
        <dbReference type="EMBL" id="KAL0437112.1"/>
    </source>
</evidence>
<evidence type="ECO:0000256" key="1">
    <source>
        <dbReference type="ARBA" id="ARBA00022505"/>
    </source>
</evidence>
<dbReference type="GO" id="GO:0004553">
    <property type="term" value="F:hydrolase activity, hydrolyzing O-glycosyl compounds"/>
    <property type="evidence" value="ECO:0007669"/>
    <property type="project" value="InterPro"/>
</dbReference>
<dbReference type="InterPro" id="IPR036962">
    <property type="entry name" value="Glyco_hydro_3_N_sf"/>
</dbReference>
<dbReference type="EMBL" id="JACGWJ010000002">
    <property type="protein sequence ID" value="KAL0437112.1"/>
    <property type="molecule type" value="Genomic_DNA"/>
</dbReference>
<dbReference type="Gene3D" id="3.30.365.10">
    <property type="entry name" value="Aldehyde oxidase/xanthine dehydrogenase, molybdopterin binding domain"/>
    <property type="match status" value="1"/>
</dbReference>
<dbReference type="SUPFAM" id="SSF56003">
    <property type="entry name" value="Molybdenum cofactor-binding domain"/>
    <property type="match status" value="1"/>
</dbReference>
<dbReference type="PANTHER" id="PTHR11908:SF132">
    <property type="entry name" value="ALDEHYDE OXIDASE 1-RELATED"/>
    <property type="match status" value="1"/>
</dbReference>
<dbReference type="InterPro" id="IPR017853">
    <property type="entry name" value="GH"/>
</dbReference>
<feature type="domain" description="Aldehyde oxidase/xanthine dehydrogenase second molybdopterin binding" evidence="4">
    <location>
        <begin position="3"/>
        <end position="118"/>
    </location>
</feature>
<feature type="domain" description="Glycoside hydrolase family 3 N-terminal" evidence="3">
    <location>
        <begin position="262"/>
        <end position="357"/>
    </location>
</feature>
<dbReference type="SUPFAM" id="SSF51445">
    <property type="entry name" value="(Trans)glycosidases"/>
    <property type="match status" value="1"/>
</dbReference>
<name>A0AAW2W5G9_SESRA</name>
<dbReference type="InterPro" id="IPR037165">
    <property type="entry name" value="AldOxase/xan_DH_Mopterin-bd_sf"/>
</dbReference>
<dbReference type="InterPro" id="IPR001764">
    <property type="entry name" value="Glyco_hydro_3_N"/>
</dbReference>
<dbReference type="GO" id="GO:0005975">
    <property type="term" value="P:carbohydrate metabolic process"/>
    <property type="evidence" value="ECO:0007669"/>
    <property type="project" value="InterPro"/>
</dbReference>
<dbReference type="GO" id="GO:0005506">
    <property type="term" value="F:iron ion binding"/>
    <property type="evidence" value="ECO:0007669"/>
    <property type="project" value="InterPro"/>
</dbReference>
<comment type="caution">
    <text evidence="5">The sequence shown here is derived from an EMBL/GenBank/DDBJ whole genome shotgun (WGS) entry which is preliminary data.</text>
</comment>
<evidence type="ECO:0000259" key="4">
    <source>
        <dbReference type="Pfam" id="PF20256"/>
    </source>
</evidence>
<reference evidence="5" key="1">
    <citation type="submission" date="2020-06" db="EMBL/GenBank/DDBJ databases">
        <authorList>
            <person name="Li T."/>
            <person name="Hu X."/>
            <person name="Zhang T."/>
            <person name="Song X."/>
            <person name="Zhang H."/>
            <person name="Dai N."/>
            <person name="Sheng W."/>
            <person name="Hou X."/>
            <person name="Wei L."/>
        </authorList>
    </citation>
    <scope>NUCLEOTIDE SEQUENCE</scope>
    <source>
        <strain evidence="5">G02</strain>
        <tissue evidence="5">Leaf</tissue>
    </source>
</reference>